<dbReference type="InterPro" id="IPR017853">
    <property type="entry name" value="GH"/>
</dbReference>
<protein>
    <recommendedName>
        <fullName evidence="3">alpha-L-fucosidase</fullName>
        <ecNumber evidence="3">3.2.1.51</ecNumber>
    </recommendedName>
</protein>
<dbReference type="PANTHER" id="PTHR10030">
    <property type="entry name" value="ALPHA-L-FUCOSIDASE"/>
    <property type="match status" value="1"/>
</dbReference>
<dbReference type="InterPro" id="IPR016286">
    <property type="entry name" value="FUC_metazoa-typ"/>
</dbReference>
<dbReference type="GO" id="GO:0016139">
    <property type="term" value="P:glycoside catabolic process"/>
    <property type="evidence" value="ECO:0007669"/>
    <property type="project" value="TreeGrafter"/>
</dbReference>
<dbReference type="PANTHER" id="PTHR10030:SF37">
    <property type="entry name" value="ALPHA-L-FUCOSIDASE-RELATED"/>
    <property type="match status" value="1"/>
</dbReference>
<dbReference type="PRINTS" id="PR00741">
    <property type="entry name" value="GLHYDRLASE29"/>
</dbReference>
<reference evidence="11" key="1">
    <citation type="submission" date="2018-02" db="EMBL/GenBank/DDBJ databases">
        <authorList>
            <person name="Clavel T."/>
            <person name="Strowig T."/>
        </authorList>
    </citation>
    <scope>NUCLEOTIDE SEQUENCE [LARGE SCALE GENOMIC DNA]</scope>
    <source>
        <strain evidence="11">DSM 100764</strain>
    </source>
</reference>
<evidence type="ECO:0000313" key="11">
    <source>
        <dbReference type="Proteomes" id="UP000244925"/>
    </source>
</evidence>
<dbReference type="Gene3D" id="3.20.20.80">
    <property type="entry name" value="Glycosidases"/>
    <property type="match status" value="1"/>
</dbReference>
<feature type="domain" description="Glycoside hydrolase family 29 N-terminal" evidence="9">
    <location>
        <begin position="17"/>
        <end position="323"/>
    </location>
</feature>
<evidence type="ECO:0000259" key="9">
    <source>
        <dbReference type="Pfam" id="PF01120"/>
    </source>
</evidence>
<feature type="site" description="May be important for catalysis" evidence="7">
    <location>
        <position position="255"/>
    </location>
</feature>
<comment type="similarity">
    <text evidence="2">Belongs to the glycosyl hydrolase 29 family.</text>
</comment>
<evidence type="ECO:0000256" key="7">
    <source>
        <dbReference type="PIRSR" id="PIRSR001092-1"/>
    </source>
</evidence>
<dbReference type="SUPFAM" id="SSF51445">
    <property type="entry name" value="(Trans)glycosidases"/>
    <property type="match status" value="1"/>
</dbReference>
<organism evidence="10 11">
    <name type="scientific">Paramuribaculum intestinale</name>
    <dbReference type="NCBI Taxonomy" id="2094151"/>
    <lineage>
        <taxon>Bacteria</taxon>
        <taxon>Pseudomonadati</taxon>
        <taxon>Bacteroidota</taxon>
        <taxon>Bacteroidia</taxon>
        <taxon>Bacteroidales</taxon>
        <taxon>Muribaculaceae</taxon>
        <taxon>Paramuribaculum</taxon>
    </lineage>
</organism>
<proteinExistence type="inferred from homology"/>
<dbReference type="GO" id="GO:0004560">
    <property type="term" value="F:alpha-L-fucosidase activity"/>
    <property type="evidence" value="ECO:0007669"/>
    <property type="project" value="InterPro"/>
</dbReference>
<dbReference type="GO" id="GO:0005764">
    <property type="term" value="C:lysosome"/>
    <property type="evidence" value="ECO:0007669"/>
    <property type="project" value="TreeGrafter"/>
</dbReference>
<dbReference type="GeneID" id="93425519"/>
<evidence type="ECO:0000256" key="3">
    <source>
        <dbReference type="ARBA" id="ARBA00012662"/>
    </source>
</evidence>
<evidence type="ECO:0000256" key="6">
    <source>
        <dbReference type="ARBA" id="ARBA00023295"/>
    </source>
</evidence>
<dbReference type="Proteomes" id="UP000244925">
    <property type="component" value="Unassembled WGS sequence"/>
</dbReference>
<dbReference type="RefSeq" id="WP_107035364.1">
    <property type="nucleotide sequence ID" value="NZ_CAOLHR010000026.1"/>
</dbReference>
<dbReference type="AlphaFoldDB" id="A0A2V1IUQ0"/>
<accession>A0A2V1IUQ0</accession>
<keyword evidence="11" id="KW-1185">Reference proteome</keyword>
<dbReference type="PIRSF" id="PIRSF001092">
    <property type="entry name" value="Alpha-L-fucosidase"/>
    <property type="match status" value="1"/>
</dbReference>
<dbReference type="InterPro" id="IPR000933">
    <property type="entry name" value="Glyco_hydro_29"/>
</dbReference>
<comment type="caution">
    <text evidence="10">The sequence shown here is derived from an EMBL/GenBank/DDBJ whole genome shotgun (WGS) entry which is preliminary data.</text>
</comment>
<keyword evidence="5" id="KW-0378">Hydrolase</keyword>
<dbReference type="EMBL" id="PUBV01000005">
    <property type="protein sequence ID" value="PWB08618.1"/>
    <property type="molecule type" value="Genomic_DNA"/>
</dbReference>
<keyword evidence="6" id="KW-0326">Glycosidase</keyword>
<evidence type="ECO:0000256" key="5">
    <source>
        <dbReference type="ARBA" id="ARBA00022801"/>
    </source>
</evidence>
<name>A0A2V1IUQ0_9BACT</name>
<gene>
    <name evidence="10" type="ORF">C5O25_03570</name>
</gene>
<evidence type="ECO:0000256" key="2">
    <source>
        <dbReference type="ARBA" id="ARBA00007951"/>
    </source>
</evidence>
<dbReference type="SMART" id="SM00812">
    <property type="entry name" value="Alpha_L_fucos"/>
    <property type="match status" value="1"/>
</dbReference>
<feature type="region of interest" description="Disordered" evidence="8">
    <location>
        <begin position="1"/>
        <end position="20"/>
    </location>
</feature>
<dbReference type="GO" id="GO:0006004">
    <property type="term" value="P:fucose metabolic process"/>
    <property type="evidence" value="ECO:0007669"/>
    <property type="project" value="InterPro"/>
</dbReference>
<dbReference type="InterPro" id="IPR057739">
    <property type="entry name" value="Glyco_hydro_29_N"/>
</dbReference>
<sequence>MGGATVAASSVEGETPQQQAKRMDWFSKAKLGIFIHWGPYSTGRTSESWAFHNGHVTLEDYMKQADEFTAANYDPEYWAQLIKDSGARYTVITTKHHDGFALWDTKAGDVSAVKSSPARRDVLGPFADAVRKQGLKLGFYYSLIDWPREDYTDIYRAGPKKYEIKDDPKRWQHFLDFNDAQMKELATKWNPDLWWFDGDWEHSAEEWKSPQIVAKLHSYNPDVIVNSRIQGYGDYMTPELGVPVGRPESKWWETCMTINDSWGYRTEDHNYKSSSTLLRMLVDCISLGGNLLLDIGPKADGTIPEEEVKVLKDLGRWTKKHAEAIYDTRAGIPAGHVHAYTSLNQAGDILYLYLPYRPNESVEVKGLKSRVKKVRVVGTDKELSWNQYNDISWSQVPGVYYINVPDEVLDPEITVLALELEEPVKLYTGEGQVMTFNDNEAAPVSTANEAE</sequence>
<comment type="function">
    <text evidence="1">Alpha-L-fucosidase is responsible for hydrolyzing the alpha-1,6-linked fucose joined to the reducing-end N-acetylglucosamine of the carbohydrate moieties of glycoproteins.</text>
</comment>
<evidence type="ECO:0000256" key="8">
    <source>
        <dbReference type="SAM" id="MobiDB-lite"/>
    </source>
</evidence>
<dbReference type="EC" id="3.2.1.51" evidence="3"/>
<evidence type="ECO:0000313" key="10">
    <source>
        <dbReference type="EMBL" id="PWB08618.1"/>
    </source>
</evidence>
<keyword evidence="4" id="KW-0732">Signal</keyword>
<evidence type="ECO:0000256" key="1">
    <source>
        <dbReference type="ARBA" id="ARBA00004071"/>
    </source>
</evidence>
<dbReference type="Pfam" id="PF01120">
    <property type="entry name" value="Alpha_L_fucos"/>
    <property type="match status" value="1"/>
</dbReference>
<evidence type="ECO:0000256" key="4">
    <source>
        <dbReference type="ARBA" id="ARBA00022729"/>
    </source>
</evidence>